<reference evidence="1 2" key="1">
    <citation type="submission" date="2019-05" db="EMBL/GenBank/DDBJ databases">
        <title>Another draft genome of Portunus trituberculatus and its Hox gene families provides insights of decapod evolution.</title>
        <authorList>
            <person name="Jeong J.-H."/>
            <person name="Song I."/>
            <person name="Kim S."/>
            <person name="Choi T."/>
            <person name="Kim D."/>
            <person name="Ryu S."/>
            <person name="Kim W."/>
        </authorList>
    </citation>
    <scope>NUCLEOTIDE SEQUENCE [LARGE SCALE GENOMIC DNA]</scope>
    <source>
        <tissue evidence="1">Muscle</tissue>
    </source>
</reference>
<protein>
    <submittedName>
        <fullName evidence="1">Uncharacterized protein</fullName>
    </submittedName>
</protein>
<name>A0A5B7GPV7_PORTR</name>
<proteinExistence type="predicted"/>
<dbReference type="AlphaFoldDB" id="A0A5B7GPV7"/>
<comment type="caution">
    <text evidence="1">The sequence shown here is derived from an EMBL/GenBank/DDBJ whole genome shotgun (WGS) entry which is preliminary data.</text>
</comment>
<evidence type="ECO:0000313" key="1">
    <source>
        <dbReference type="EMBL" id="MPC59603.1"/>
    </source>
</evidence>
<dbReference type="Proteomes" id="UP000324222">
    <property type="component" value="Unassembled WGS sequence"/>
</dbReference>
<gene>
    <name evidence="1" type="ORF">E2C01_053627</name>
</gene>
<dbReference type="EMBL" id="VSRR010016702">
    <property type="protein sequence ID" value="MPC59603.1"/>
    <property type="molecule type" value="Genomic_DNA"/>
</dbReference>
<evidence type="ECO:0000313" key="2">
    <source>
        <dbReference type="Proteomes" id="UP000324222"/>
    </source>
</evidence>
<accession>A0A5B7GPV7</accession>
<organism evidence="1 2">
    <name type="scientific">Portunus trituberculatus</name>
    <name type="common">Swimming crab</name>
    <name type="synonym">Neptunus trituberculatus</name>
    <dbReference type="NCBI Taxonomy" id="210409"/>
    <lineage>
        <taxon>Eukaryota</taxon>
        <taxon>Metazoa</taxon>
        <taxon>Ecdysozoa</taxon>
        <taxon>Arthropoda</taxon>
        <taxon>Crustacea</taxon>
        <taxon>Multicrustacea</taxon>
        <taxon>Malacostraca</taxon>
        <taxon>Eumalacostraca</taxon>
        <taxon>Eucarida</taxon>
        <taxon>Decapoda</taxon>
        <taxon>Pleocyemata</taxon>
        <taxon>Brachyura</taxon>
        <taxon>Eubrachyura</taxon>
        <taxon>Portunoidea</taxon>
        <taxon>Portunidae</taxon>
        <taxon>Portuninae</taxon>
        <taxon>Portunus</taxon>
    </lineage>
</organism>
<sequence length="154" mass="16610">MGDTPLMGRSTAGGGCPHQEAFNCYFPAKSITGHPSDAPWMTAPHQKTHEAEKLGMSFLPNPVQEIKNKVIREIRPRSNAGTTTAVDGEEQNDNQPLQNCGNACLHLLSGNSPSPAHPGFIINQVRLVDSTVKVTHDDDVARYDSVACQGSVLY</sequence>
<keyword evidence="2" id="KW-1185">Reference proteome</keyword>